<dbReference type="Proteomes" id="UP000824120">
    <property type="component" value="Chromosome 6"/>
</dbReference>
<sequence>MLPLKKNFYSLSQTHRIEVQVVDIERSRESPKKKYRFQNLILEDEEKCHIRTFMYADGIEQYEDELTLMDTYLISTARVKVCPTSYRKSIHKFYLFLDKKKW</sequence>
<dbReference type="SUPFAM" id="SSF50249">
    <property type="entry name" value="Nucleic acid-binding proteins"/>
    <property type="match status" value="1"/>
</dbReference>
<dbReference type="OrthoDB" id="1725660at2759"/>
<organism evidence="1 2">
    <name type="scientific">Solanum commersonii</name>
    <name type="common">Commerson's wild potato</name>
    <name type="synonym">Commerson's nightshade</name>
    <dbReference type="NCBI Taxonomy" id="4109"/>
    <lineage>
        <taxon>Eukaryota</taxon>
        <taxon>Viridiplantae</taxon>
        <taxon>Streptophyta</taxon>
        <taxon>Embryophyta</taxon>
        <taxon>Tracheophyta</taxon>
        <taxon>Spermatophyta</taxon>
        <taxon>Magnoliopsida</taxon>
        <taxon>eudicotyledons</taxon>
        <taxon>Gunneridae</taxon>
        <taxon>Pentapetalae</taxon>
        <taxon>asterids</taxon>
        <taxon>lamiids</taxon>
        <taxon>Solanales</taxon>
        <taxon>Solanaceae</taxon>
        <taxon>Solanoideae</taxon>
        <taxon>Solaneae</taxon>
        <taxon>Solanum</taxon>
    </lineage>
</organism>
<evidence type="ECO:0000313" key="2">
    <source>
        <dbReference type="Proteomes" id="UP000824120"/>
    </source>
</evidence>
<dbReference type="EMBL" id="JACXVP010000006">
    <property type="protein sequence ID" value="KAG5599385.1"/>
    <property type="molecule type" value="Genomic_DNA"/>
</dbReference>
<proteinExistence type="predicted"/>
<gene>
    <name evidence="1" type="ORF">H5410_030755</name>
</gene>
<protein>
    <submittedName>
        <fullName evidence="1">Uncharacterized protein</fullName>
    </submittedName>
</protein>
<dbReference type="AlphaFoldDB" id="A0A9J5YGM1"/>
<dbReference type="Gene3D" id="2.40.50.140">
    <property type="entry name" value="Nucleic acid-binding proteins"/>
    <property type="match status" value="1"/>
</dbReference>
<accession>A0A9J5YGM1</accession>
<reference evidence="1 2" key="1">
    <citation type="submission" date="2020-09" db="EMBL/GenBank/DDBJ databases">
        <title>De no assembly of potato wild relative species, Solanum commersonii.</title>
        <authorList>
            <person name="Cho K."/>
        </authorList>
    </citation>
    <scope>NUCLEOTIDE SEQUENCE [LARGE SCALE GENOMIC DNA]</scope>
    <source>
        <strain evidence="1">LZ3.2</strain>
        <tissue evidence="1">Leaf</tissue>
    </source>
</reference>
<dbReference type="PANTHER" id="PTHR47910:SF2">
    <property type="entry name" value="RIBULOSE BISPHOSPHATE CARBOXYLASE LARGE CHAIN, CATALYTIC DOMAIN-CONTAINING PROTEIN"/>
    <property type="match status" value="1"/>
</dbReference>
<evidence type="ECO:0000313" key="1">
    <source>
        <dbReference type="EMBL" id="KAG5599385.1"/>
    </source>
</evidence>
<comment type="caution">
    <text evidence="1">The sequence shown here is derived from an EMBL/GenBank/DDBJ whole genome shotgun (WGS) entry which is preliminary data.</text>
</comment>
<dbReference type="InterPro" id="IPR012340">
    <property type="entry name" value="NA-bd_OB-fold"/>
</dbReference>
<dbReference type="PANTHER" id="PTHR47910">
    <property type="entry name" value="RIBULOSE BISPHOSPHATE CARBOXYLASE LARGE CHAIN, CATALYTIC DOMAIN-CONTAINING PROTEIN"/>
    <property type="match status" value="1"/>
</dbReference>
<keyword evidence="2" id="KW-1185">Reference proteome</keyword>
<name>A0A9J5YGM1_SOLCO</name>